<comment type="caution">
    <text evidence="8">The sequence shown here is derived from an EMBL/GenBank/DDBJ whole genome shotgun (WGS) entry which is preliminary data.</text>
</comment>
<evidence type="ECO:0000256" key="6">
    <source>
        <dbReference type="ARBA" id="ARBA00024343"/>
    </source>
</evidence>
<dbReference type="InterPro" id="IPR016177">
    <property type="entry name" value="DNA-bd_dom_sf"/>
</dbReference>
<dbReference type="EMBL" id="JBBPBN010000056">
    <property type="protein sequence ID" value="KAK8989441.1"/>
    <property type="molecule type" value="Genomic_DNA"/>
</dbReference>
<evidence type="ECO:0000259" key="7">
    <source>
        <dbReference type="PROSITE" id="PS51032"/>
    </source>
</evidence>
<dbReference type="SMART" id="SM00380">
    <property type="entry name" value="AP2"/>
    <property type="match status" value="1"/>
</dbReference>
<keyword evidence="5" id="KW-0539">Nucleus</keyword>
<evidence type="ECO:0000256" key="2">
    <source>
        <dbReference type="ARBA" id="ARBA00023015"/>
    </source>
</evidence>
<evidence type="ECO:0000313" key="8">
    <source>
        <dbReference type="EMBL" id="KAK8989441.1"/>
    </source>
</evidence>
<proteinExistence type="inferred from homology"/>
<evidence type="ECO:0000256" key="4">
    <source>
        <dbReference type="ARBA" id="ARBA00023163"/>
    </source>
</evidence>
<dbReference type="InterPro" id="IPR001471">
    <property type="entry name" value="AP2/ERF_dom"/>
</dbReference>
<name>A0ABR2PLZ1_9ROSI</name>
<comment type="subcellular location">
    <subcellularLocation>
        <location evidence="1">Nucleus</location>
    </subcellularLocation>
</comment>
<keyword evidence="3" id="KW-0238">DNA-binding</keyword>
<dbReference type="SUPFAM" id="SSF54171">
    <property type="entry name" value="DNA-binding domain"/>
    <property type="match status" value="1"/>
</dbReference>
<keyword evidence="9" id="KW-1185">Reference proteome</keyword>
<evidence type="ECO:0000313" key="9">
    <source>
        <dbReference type="Proteomes" id="UP001396334"/>
    </source>
</evidence>
<dbReference type="PRINTS" id="PR00367">
    <property type="entry name" value="ETHRSPELEMNT"/>
</dbReference>
<dbReference type="Gene3D" id="3.30.730.10">
    <property type="entry name" value="AP2/ERF domain"/>
    <property type="match status" value="1"/>
</dbReference>
<dbReference type="InterPro" id="IPR036955">
    <property type="entry name" value="AP2/ERF_dom_sf"/>
</dbReference>
<evidence type="ECO:0000256" key="3">
    <source>
        <dbReference type="ARBA" id="ARBA00023125"/>
    </source>
</evidence>
<gene>
    <name evidence="8" type="ORF">V6N11_063866</name>
</gene>
<dbReference type="PROSITE" id="PS51032">
    <property type="entry name" value="AP2_ERF"/>
    <property type="match status" value="1"/>
</dbReference>
<dbReference type="InterPro" id="IPR044808">
    <property type="entry name" value="ERF_plant"/>
</dbReference>
<dbReference type="PANTHER" id="PTHR31190">
    <property type="entry name" value="DNA-BINDING DOMAIN"/>
    <property type="match status" value="1"/>
</dbReference>
<reference evidence="8 9" key="1">
    <citation type="journal article" date="2024" name="G3 (Bethesda)">
        <title>Genome assembly of Hibiscus sabdariffa L. provides insights into metabolisms of medicinal natural products.</title>
        <authorList>
            <person name="Kim T."/>
        </authorList>
    </citation>
    <scope>NUCLEOTIDE SEQUENCE [LARGE SCALE GENOMIC DNA]</scope>
    <source>
        <strain evidence="8">TK-2024</strain>
        <tissue evidence="8">Old leaves</tissue>
    </source>
</reference>
<dbReference type="Proteomes" id="UP001396334">
    <property type="component" value="Unassembled WGS sequence"/>
</dbReference>
<keyword evidence="4" id="KW-0804">Transcription</keyword>
<accession>A0ABR2PLZ1</accession>
<dbReference type="CDD" id="cd00018">
    <property type="entry name" value="AP2"/>
    <property type="match status" value="1"/>
</dbReference>
<evidence type="ECO:0000256" key="1">
    <source>
        <dbReference type="ARBA" id="ARBA00004123"/>
    </source>
</evidence>
<keyword evidence="2" id="KW-0805">Transcription regulation</keyword>
<protein>
    <recommendedName>
        <fullName evidence="7">AP2/ERF domain-containing protein</fullName>
    </recommendedName>
</protein>
<feature type="domain" description="AP2/ERF" evidence="7">
    <location>
        <begin position="5"/>
        <end position="53"/>
    </location>
</feature>
<comment type="similarity">
    <text evidence="6">Belongs to the AP2/ERF transcription factor family. ERF subfamily.</text>
</comment>
<sequence>MTTRHYRGVRTRDSSRKGAQIWLGTFETAEEAAKAYDKAALRIRGPKAYLNFPTDTVANATGIIDDNTKTGPTCSIGRGIVESFANDQKRGSREWGMIICRGG</sequence>
<organism evidence="8 9">
    <name type="scientific">Hibiscus sabdariffa</name>
    <name type="common">roselle</name>
    <dbReference type="NCBI Taxonomy" id="183260"/>
    <lineage>
        <taxon>Eukaryota</taxon>
        <taxon>Viridiplantae</taxon>
        <taxon>Streptophyta</taxon>
        <taxon>Embryophyta</taxon>
        <taxon>Tracheophyta</taxon>
        <taxon>Spermatophyta</taxon>
        <taxon>Magnoliopsida</taxon>
        <taxon>eudicotyledons</taxon>
        <taxon>Gunneridae</taxon>
        <taxon>Pentapetalae</taxon>
        <taxon>rosids</taxon>
        <taxon>malvids</taxon>
        <taxon>Malvales</taxon>
        <taxon>Malvaceae</taxon>
        <taxon>Malvoideae</taxon>
        <taxon>Hibiscus</taxon>
    </lineage>
</organism>
<evidence type="ECO:0000256" key="5">
    <source>
        <dbReference type="ARBA" id="ARBA00023242"/>
    </source>
</evidence>